<evidence type="ECO:0000256" key="3">
    <source>
        <dbReference type="ARBA" id="ARBA00022782"/>
    </source>
</evidence>
<dbReference type="AlphaFoldDB" id="A0AAQ3KG77"/>
<evidence type="ECO:0000256" key="2">
    <source>
        <dbReference type="ARBA" id="ARBA00022473"/>
    </source>
</evidence>
<dbReference type="PANTHER" id="PTHR33405">
    <property type="entry name" value="PROTEIN FLX-LIKE 2"/>
    <property type="match status" value="1"/>
</dbReference>
<keyword evidence="3" id="KW-0221">Differentiation</keyword>
<keyword evidence="8" id="KW-1185">Reference proteome</keyword>
<accession>A0AAQ3KG77</accession>
<evidence type="ECO:0008006" key="9">
    <source>
        <dbReference type="Google" id="ProtNLM"/>
    </source>
</evidence>
<comment type="similarity">
    <text evidence="1">Belongs to the FLX family.</text>
</comment>
<name>A0AAQ3KG77_9LILI</name>
<evidence type="ECO:0000313" key="7">
    <source>
        <dbReference type="EMBL" id="WOL06755.1"/>
    </source>
</evidence>
<evidence type="ECO:0000256" key="5">
    <source>
        <dbReference type="ARBA" id="ARBA00023089"/>
    </source>
</evidence>
<evidence type="ECO:0000256" key="6">
    <source>
        <dbReference type="SAM" id="Coils"/>
    </source>
</evidence>
<organism evidence="7 8">
    <name type="scientific">Canna indica</name>
    <name type="common">Indian-shot</name>
    <dbReference type="NCBI Taxonomy" id="4628"/>
    <lineage>
        <taxon>Eukaryota</taxon>
        <taxon>Viridiplantae</taxon>
        <taxon>Streptophyta</taxon>
        <taxon>Embryophyta</taxon>
        <taxon>Tracheophyta</taxon>
        <taxon>Spermatophyta</taxon>
        <taxon>Magnoliopsida</taxon>
        <taxon>Liliopsida</taxon>
        <taxon>Zingiberales</taxon>
        <taxon>Cannaceae</taxon>
        <taxon>Canna</taxon>
    </lineage>
</organism>
<keyword evidence="5" id="KW-0287">Flowering</keyword>
<sequence length="277" mass="31815">MVGRGRRRHRAFEEVWHGHPAPPTGEYVGDFSPHHQASLEEELELQMMNIRGLLADNRGLAEDRLAFHQELIDAKEKLNRMNFVIADIQADKEAHTRELIEKQLKLDYDLRNAEPLRDEIVQLRLEIKKLTAVRQELSKNVQSLTQDLTRLQADNQQIPSMKAEIDGLHQELIRLRTSIEYEKKGNFQLMEQRKSLDKDLVSMAYELEKLQDDFANAEGRSWDTSGGYGMNGNLAGSYPSIHAYEYGYHLPLVDKTPPYEVGSGSWGALDKSHVTRH</sequence>
<feature type="coiled-coil region" evidence="6">
    <location>
        <begin position="120"/>
        <end position="154"/>
    </location>
</feature>
<dbReference type="GO" id="GO:0009908">
    <property type="term" value="P:flower development"/>
    <property type="evidence" value="ECO:0007669"/>
    <property type="project" value="UniProtKB-KW"/>
</dbReference>
<dbReference type="EMBL" id="CP136894">
    <property type="protein sequence ID" value="WOL06755.1"/>
    <property type="molecule type" value="Genomic_DNA"/>
</dbReference>
<evidence type="ECO:0000313" key="8">
    <source>
        <dbReference type="Proteomes" id="UP001327560"/>
    </source>
</evidence>
<proteinExistence type="inferred from homology"/>
<evidence type="ECO:0000256" key="4">
    <source>
        <dbReference type="ARBA" id="ARBA00023054"/>
    </source>
</evidence>
<keyword evidence="4 6" id="KW-0175">Coiled coil</keyword>
<dbReference type="GO" id="GO:0030154">
    <property type="term" value="P:cell differentiation"/>
    <property type="evidence" value="ECO:0007669"/>
    <property type="project" value="UniProtKB-KW"/>
</dbReference>
<reference evidence="7 8" key="1">
    <citation type="submission" date="2023-10" db="EMBL/GenBank/DDBJ databases">
        <title>Chromosome-scale genome assembly provides insights into flower coloration mechanisms of Canna indica.</title>
        <authorList>
            <person name="Li C."/>
        </authorList>
    </citation>
    <scope>NUCLEOTIDE SEQUENCE [LARGE SCALE GENOMIC DNA]</scope>
    <source>
        <tissue evidence="7">Flower</tissue>
    </source>
</reference>
<evidence type="ECO:0000256" key="1">
    <source>
        <dbReference type="ARBA" id="ARBA00005405"/>
    </source>
</evidence>
<dbReference type="PANTHER" id="PTHR33405:SF20">
    <property type="entry name" value="PROTEIN FLX-LIKE 3"/>
    <property type="match status" value="1"/>
</dbReference>
<protein>
    <recommendedName>
        <fullName evidence="9">Protein FLX-like 3</fullName>
    </recommendedName>
</protein>
<keyword evidence="2" id="KW-0217">Developmental protein</keyword>
<gene>
    <name evidence="7" type="ORF">Cni_G15489</name>
</gene>
<dbReference type="Proteomes" id="UP001327560">
    <property type="component" value="Chromosome 5"/>
</dbReference>
<dbReference type="InterPro" id="IPR040353">
    <property type="entry name" value="FLX/FLX-like"/>
</dbReference>